<accession>A0A3B0Y3V3</accession>
<proteinExistence type="predicted"/>
<dbReference type="EMBL" id="UOFK01000076">
    <property type="protein sequence ID" value="VAW75398.1"/>
    <property type="molecule type" value="Genomic_DNA"/>
</dbReference>
<reference evidence="1" key="1">
    <citation type="submission" date="2018-06" db="EMBL/GenBank/DDBJ databases">
        <authorList>
            <person name="Zhirakovskaya E."/>
        </authorList>
    </citation>
    <scope>NUCLEOTIDE SEQUENCE</scope>
</reference>
<gene>
    <name evidence="1" type="ORF">MNBD_GAMMA13-701</name>
</gene>
<name>A0A3B0Y3V3_9ZZZZ</name>
<evidence type="ECO:0000313" key="1">
    <source>
        <dbReference type="EMBL" id="VAW75398.1"/>
    </source>
</evidence>
<sequence>MTNNDKHDLNKAWLSAQGAPVGETPTCDLDKYREHVEDFDLSEADQTELLQILWSIMAAFVNLGFGVDSVQLLKAEASQPEDGLQVRKETDHDK</sequence>
<organism evidence="1">
    <name type="scientific">hydrothermal vent metagenome</name>
    <dbReference type="NCBI Taxonomy" id="652676"/>
    <lineage>
        <taxon>unclassified sequences</taxon>
        <taxon>metagenomes</taxon>
        <taxon>ecological metagenomes</taxon>
    </lineage>
</organism>
<dbReference type="AlphaFoldDB" id="A0A3B0Y3V3"/>
<protein>
    <submittedName>
        <fullName evidence="1">Uncharacterized protein</fullName>
    </submittedName>
</protein>